<dbReference type="AlphaFoldDB" id="A0AAD5T4F6"/>
<proteinExistence type="predicted"/>
<accession>A0AAD5T4F6</accession>
<organism evidence="4 5">
    <name type="scientific">Physocladia obscura</name>
    <dbReference type="NCBI Taxonomy" id="109957"/>
    <lineage>
        <taxon>Eukaryota</taxon>
        <taxon>Fungi</taxon>
        <taxon>Fungi incertae sedis</taxon>
        <taxon>Chytridiomycota</taxon>
        <taxon>Chytridiomycota incertae sedis</taxon>
        <taxon>Chytridiomycetes</taxon>
        <taxon>Chytridiales</taxon>
        <taxon>Chytriomycetaceae</taxon>
        <taxon>Physocladia</taxon>
    </lineage>
</organism>
<name>A0AAD5T4F6_9FUNG</name>
<dbReference type="PANTHER" id="PTHR35273">
    <property type="entry name" value="ALPHA-1,4 POLYGALACTOSAMINIDASE, PUTATIVE (AFU_ORTHOLOGUE AFUA_3G07890)-RELATED"/>
    <property type="match status" value="1"/>
</dbReference>
<dbReference type="EC" id="3.2.1.22" evidence="2"/>
<dbReference type="PANTHER" id="PTHR35273:SF2">
    <property type="entry name" value="ALPHA-GALACTOSIDASE"/>
    <property type="match status" value="1"/>
</dbReference>
<keyword evidence="5" id="KW-1185">Reference proteome</keyword>
<protein>
    <recommendedName>
        <fullName evidence="2">alpha-galactosidase</fullName>
        <ecNumber evidence="2">3.2.1.22</ecNumber>
    </recommendedName>
</protein>
<dbReference type="InterPro" id="IPR013785">
    <property type="entry name" value="Aldolase_TIM"/>
</dbReference>
<comment type="caution">
    <text evidence="4">The sequence shown here is derived from an EMBL/GenBank/DDBJ whole genome shotgun (WGS) entry which is preliminary data.</text>
</comment>
<dbReference type="InterPro" id="IPR017853">
    <property type="entry name" value="GH"/>
</dbReference>
<dbReference type="Gene3D" id="3.20.20.70">
    <property type="entry name" value="Aldolase class I"/>
    <property type="match status" value="1"/>
</dbReference>
<dbReference type="Pfam" id="PF03537">
    <property type="entry name" value="Glyco_hydro_114"/>
    <property type="match status" value="1"/>
</dbReference>
<evidence type="ECO:0000256" key="1">
    <source>
        <dbReference type="ARBA" id="ARBA00001255"/>
    </source>
</evidence>
<feature type="domain" description="Glycoside-hydrolase family GH114 TIM-barrel" evidence="3">
    <location>
        <begin position="19"/>
        <end position="266"/>
    </location>
</feature>
<evidence type="ECO:0000313" key="5">
    <source>
        <dbReference type="Proteomes" id="UP001211907"/>
    </source>
</evidence>
<comment type="catalytic activity">
    <reaction evidence="1">
        <text>Hydrolysis of terminal, non-reducing alpha-D-galactose residues in alpha-D-galactosides, including galactose oligosaccharides, galactomannans and galactolipids.</text>
        <dbReference type="EC" id="3.2.1.22"/>
    </reaction>
</comment>
<evidence type="ECO:0000256" key="2">
    <source>
        <dbReference type="ARBA" id="ARBA00012755"/>
    </source>
</evidence>
<dbReference type="EMBL" id="JADGJH010000645">
    <property type="protein sequence ID" value="KAJ3124867.1"/>
    <property type="molecule type" value="Genomic_DNA"/>
</dbReference>
<dbReference type="InterPro" id="IPR004352">
    <property type="entry name" value="GH114_TIM-barrel"/>
</dbReference>
<evidence type="ECO:0000259" key="3">
    <source>
        <dbReference type="Pfam" id="PF03537"/>
    </source>
</evidence>
<dbReference type="SUPFAM" id="SSF51445">
    <property type="entry name" value="(Trans)glycosidases"/>
    <property type="match status" value="1"/>
</dbReference>
<sequence>MSASVMNASWWQPQLGTGFQYQLVGALNASVPVSVYDVDIAAVDNPVSIAQVRTGNSTRKSNLKICRLWFKITITTVGALETDGSRADQSQFAASDLGNSYPGWPNEVFVDIRSANVRKIMAARFVAMQAAGCDGIEPDNTAFLYTQNTGFSPGISLDDDVAYLRWISAQVHSLGMAVGAKNGGDVYSVQTSLVSLFDFAVVESCAAQSNCDQYNLFVAAEKPVYAVDYLDAGSSDGCGTVVKSVSNACSVLTEHKFEGIVKNCELGSRVFECDLGGALYGGNSVADGNDNGNTTTTSNATATKLSIISHVLSSFSVFAAIIITI</sequence>
<gene>
    <name evidence="4" type="ORF">HK100_011081</name>
</gene>
<evidence type="ECO:0000313" key="4">
    <source>
        <dbReference type="EMBL" id="KAJ3124867.1"/>
    </source>
</evidence>
<dbReference type="Proteomes" id="UP001211907">
    <property type="component" value="Unassembled WGS sequence"/>
</dbReference>
<reference evidence="4" key="1">
    <citation type="submission" date="2020-05" db="EMBL/GenBank/DDBJ databases">
        <title>Phylogenomic resolution of chytrid fungi.</title>
        <authorList>
            <person name="Stajich J.E."/>
            <person name="Amses K."/>
            <person name="Simmons R."/>
            <person name="Seto K."/>
            <person name="Myers J."/>
            <person name="Bonds A."/>
            <person name="Quandt C.A."/>
            <person name="Barry K."/>
            <person name="Liu P."/>
            <person name="Grigoriev I."/>
            <person name="Longcore J.E."/>
            <person name="James T.Y."/>
        </authorList>
    </citation>
    <scope>NUCLEOTIDE SEQUENCE</scope>
    <source>
        <strain evidence="4">JEL0513</strain>
    </source>
</reference>
<dbReference type="GO" id="GO:0004557">
    <property type="term" value="F:alpha-galactosidase activity"/>
    <property type="evidence" value="ECO:0007669"/>
    <property type="project" value="UniProtKB-EC"/>
</dbReference>